<name>A0ABU6RRT0_9FABA</name>
<protein>
    <submittedName>
        <fullName evidence="2">Uncharacterized protein</fullName>
    </submittedName>
</protein>
<evidence type="ECO:0000313" key="3">
    <source>
        <dbReference type="Proteomes" id="UP001341840"/>
    </source>
</evidence>
<feature type="compositionally biased region" description="Low complexity" evidence="1">
    <location>
        <begin position="176"/>
        <end position="188"/>
    </location>
</feature>
<gene>
    <name evidence="2" type="ORF">PIB30_080770</name>
</gene>
<feature type="compositionally biased region" description="Acidic residues" evidence="1">
    <location>
        <begin position="156"/>
        <end position="175"/>
    </location>
</feature>
<reference evidence="2 3" key="1">
    <citation type="journal article" date="2023" name="Plants (Basel)">
        <title>Bridging the Gap: Combining Genomics and Transcriptomics Approaches to Understand Stylosanthes scabra, an Orphan Legume from the Brazilian Caatinga.</title>
        <authorList>
            <person name="Ferreira-Neto J.R.C."/>
            <person name="da Silva M.D."/>
            <person name="Binneck E."/>
            <person name="de Melo N.F."/>
            <person name="da Silva R.H."/>
            <person name="de Melo A.L.T.M."/>
            <person name="Pandolfi V."/>
            <person name="Bustamante F.O."/>
            <person name="Brasileiro-Vidal A.C."/>
            <person name="Benko-Iseppon A.M."/>
        </authorList>
    </citation>
    <scope>NUCLEOTIDE SEQUENCE [LARGE SCALE GENOMIC DNA]</scope>
    <source>
        <tissue evidence="2">Leaves</tissue>
    </source>
</reference>
<dbReference type="Proteomes" id="UP001341840">
    <property type="component" value="Unassembled WGS sequence"/>
</dbReference>
<feature type="compositionally biased region" description="Basic and acidic residues" evidence="1">
    <location>
        <begin position="190"/>
        <end position="199"/>
    </location>
</feature>
<evidence type="ECO:0000256" key="1">
    <source>
        <dbReference type="SAM" id="MobiDB-lite"/>
    </source>
</evidence>
<comment type="caution">
    <text evidence="2">The sequence shown here is derived from an EMBL/GenBank/DDBJ whole genome shotgun (WGS) entry which is preliminary data.</text>
</comment>
<evidence type="ECO:0000313" key="2">
    <source>
        <dbReference type="EMBL" id="MED6126687.1"/>
    </source>
</evidence>
<keyword evidence="3" id="KW-1185">Reference proteome</keyword>
<organism evidence="2 3">
    <name type="scientific">Stylosanthes scabra</name>
    <dbReference type="NCBI Taxonomy" id="79078"/>
    <lineage>
        <taxon>Eukaryota</taxon>
        <taxon>Viridiplantae</taxon>
        <taxon>Streptophyta</taxon>
        <taxon>Embryophyta</taxon>
        <taxon>Tracheophyta</taxon>
        <taxon>Spermatophyta</taxon>
        <taxon>Magnoliopsida</taxon>
        <taxon>eudicotyledons</taxon>
        <taxon>Gunneridae</taxon>
        <taxon>Pentapetalae</taxon>
        <taxon>rosids</taxon>
        <taxon>fabids</taxon>
        <taxon>Fabales</taxon>
        <taxon>Fabaceae</taxon>
        <taxon>Papilionoideae</taxon>
        <taxon>50 kb inversion clade</taxon>
        <taxon>dalbergioids sensu lato</taxon>
        <taxon>Dalbergieae</taxon>
        <taxon>Pterocarpus clade</taxon>
        <taxon>Stylosanthes</taxon>
    </lineage>
</organism>
<sequence length="199" mass="22748">MGTRVIFYEELADDMSETWDVFDSIFKDKLRIRAYPSTEPFHHPVQSIHLILIFLTTIPFLRCTLTEVFCTRLLHQSHTTRRLAIPPFSSFAIPWSCLRPLWRRRCLTIPLCTFLRDLMAMIAFRGIGEPYDPLEDYDGLFAQYFQDPQGGAVAPMEEDPDGDPMYEDQPGEEELSAGLRAGSAGGRSELSTDTRESYA</sequence>
<dbReference type="EMBL" id="JASCZI010031394">
    <property type="protein sequence ID" value="MED6126687.1"/>
    <property type="molecule type" value="Genomic_DNA"/>
</dbReference>
<proteinExistence type="predicted"/>
<accession>A0ABU6RRT0</accession>
<feature type="region of interest" description="Disordered" evidence="1">
    <location>
        <begin position="150"/>
        <end position="199"/>
    </location>
</feature>